<feature type="region of interest" description="Disordered" evidence="2">
    <location>
        <begin position="1"/>
        <end position="29"/>
    </location>
</feature>
<evidence type="ECO:0000313" key="4">
    <source>
        <dbReference type="EMBL" id="KAF2682415.1"/>
    </source>
</evidence>
<dbReference type="InterPro" id="IPR001279">
    <property type="entry name" value="Metallo-B-lactamas"/>
</dbReference>
<dbReference type="InterPro" id="IPR024884">
    <property type="entry name" value="NAPE-PLD"/>
</dbReference>
<dbReference type="Gene3D" id="3.60.15.10">
    <property type="entry name" value="Ribonuclease Z/Hydroxyacylglutathione hydrolase-like"/>
    <property type="match status" value="1"/>
</dbReference>
<reference evidence="4" key="1">
    <citation type="journal article" date="2020" name="Stud. Mycol.">
        <title>101 Dothideomycetes genomes: a test case for predicting lifestyles and emergence of pathogens.</title>
        <authorList>
            <person name="Haridas S."/>
            <person name="Albert R."/>
            <person name="Binder M."/>
            <person name="Bloem J."/>
            <person name="Labutti K."/>
            <person name="Salamov A."/>
            <person name="Andreopoulos B."/>
            <person name="Baker S."/>
            <person name="Barry K."/>
            <person name="Bills G."/>
            <person name="Bluhm B."/>
            <person name="Cannon C."/>
            <person name="Castanera R."/>
            <person name="Culley D."/>
            <person name="Daum C."/>
            <person name="Ezra D."/>
            <person name="Gonzalez J."/>
            <person name="Henrissat B."/>
            <person name="Kuo A."/>
            <person name="Liang C."/>
            <person name="Lipzen A."/>
            <person name="Lutzoni F."/>
            <person name="Magnuson J."/>
            <person name="Mondo S."/>
            <person name="Nolan M."/>
            <person name="Ohm R."/>
            <person name="Pangilinan J."/>
            <person name="Park H.-J."/>
            <person name="Ramirez L."/>
            <person name="Alfaro M."/>
            <person name="Sun H."/>
            <person name="Tritt A."/>
            <person name="Yoshinaga Y."/>
            <person name="Zwiers L.-H."/>
            <person name="Turgeon B."/>
            <person name="Goodwin S."/>
            <person name="Spatafora J."/>
            <person name="Crous P."/>
            <person name="Grigoriev I."/>
        </authorList>
    </citation>
    <scope>NUCLEOTIDE SEQUENCE</scope>
    <source>
        <strain evidence="4">CBS 122367</strain>
    </source>
</reference>
<organism evidence="4 5">
    <name type="scientific">Lentithecium fluviatile CBS 122367</name>
    <dbReference type="NCBI Taxonomy" id="1168545"/>
    <lineage>
        <taxon>Eukaryota</taxon>
        <taxon>Fungi</taxon>
        <taxon>Dikarya</taxon>
        <taxon>Ascomycota</taxon>
        <taxon>Pezizomycotina</taxon>
        <taxon>Dothideomycetes</taxon>
        <taxon>Pleosporomycetidae</taxon>
        <taxon>Pleosporales</taxon>
        <taxon>Massarineae</taxon>
        <taxon>Lentitheciaceae</taxon>
        <taxon>Lentithecium</taxon>
    </lineage>
</organism>
<dbReference type="Proteomes" id="UP000799291">
    <property type="component" value="Unassembled WGS sequence"/>
</dbReference>
<feature type="domain" description="Metallo-beta-lactamase" evidence="3">
    <location>
        <begin position="109"/>
        <end position="336"/>
    </location>
</feature>
<keyword evidence="4" id="KW-0378">Hydrolase</keyword>
<sequence length="383" mass="41863">MSTASSVTALPPRRPKSYANPPTHHMGCPPTTFRNPWPSYVHSTIGTLFKTRWNTPKNFVPVPQDRAGLVEARKPNFGAGKDGLKATWIGHASFLIETTRAAGMERGMRILLDPVWSERVGPYGMVGPVRFTPPPCSLDELPEVDAVCISHDHYDHLDSDTLKKLLMKQDGNLKFFCGLGVKAVLVGLGIGVTPEHVTELDWWDPVQLQAEGMSVELVCTPAQHQSGRAPWNLQSTLWCSWVVNEAPEGGKRLFFSGDTGYCHVTSDSEPSHHNAPHPPCPAFAEIGELCGPFDLALLPIGCYQPRSVLSGQHSSPDDSIAIHKDVKSKKSIGMHYGTIRGAFSANYEPVTEPPLRFKKAAEAEGLRWGDEVGLCDIGETVVV</sequence>
<dbReference type="PIRSF" id="PIRSF038896">
    <property type="entry name" value="NAPE-PLD"/>
    <property type="match status" value="1"/>
</dbReference>
<dbReference type="InterPro" id="IPR036866">
    <property type="entry name" value="RibonucZ/Hydroxyglut_hydro"/>
</dbReference>
<dbReference type="PANTHER" id="PTHR15032">
    <property type="entry name" value="N-ACYL-PHOSPHATIDYLETHANOLAMINE-HYDROLYZING PHOSPHOLIPASE D"/>
    <property type="match status" value="1"/>
</dbReference>
<accession>A0A6G1IWC9</accession>
<gene>
    <name evidence="4" type="ORF">K458DRAFT_419810</name>
</gene>
<dbReference type="AlphaFoldDB" id="A0A6G1IWC9"/>
<proteinExistence type="predicted"/>
<dbReference type="Pfam" id="PF12706">
    <property type="entry name" value="Lactamase_B_2"/>
    <property type="match status" value="1"/>
</dbReference>
<dbReference type="OrthoDB" id="332863at2759"/>
<protein>
    <submittedName>
        <fullName evidence="4">Metallo-hydrolase/oxidoreductase</fullName>
    </submittedName>
</protein>
<evidence type="ECO:0000259" key="3">
    <source>
        <dbReference type="Pfam" id="PF12706"/>
    </source>
</evidence>
<dbReference type="GO" id="GO:0070291">
    <property type="term" value="P:N-acylethanolamine metabolic process"/>
    <property type="evidence" value="ECO:0007669"/>
    <property type="project" value="TreeGrafter"/>
</dbReference>
<evidence type="ECO:0000256" key="1">
    <source>
        <dbReference type="PIRSR" id="PIRSR038896-50"/>
    </source>
</evidence>
<dbReference type="SUPFAM" id="SSF56281">
    <property type="entry name" value="Metallo-hydrolase/oxidoreductase"/>
    <property type="match status" value="1"/>
</dbReference>
<dbReference type="GO" id="GO:0008270">
    <property type="term" value="F:zinc ion binding"/>
    <property type="evidence" value="ECO:0007669"/>
    <property type="project" value="InterPro"/>
</dbReference>
<name>A0A6G1IWC9_9PLEO</name>
<dbReference type="GO" id="GO:0070290">
    <property type="term" value="F:N-acylphosphatidylethanolamine-specific phospholipase D activity"/>
    <property type="evidence" value="ECO:0007669"/>
    <property type="project" value="InterPro"/>
</dbReference>
<dbReference type="GO" id="GO:0070292">
    <property type="term" value="P:N-acylphosphatidylethanolamine metabolic process"/>
    <property type="evidence" value="ECO:0007669"/>
    <property type="project" value="TreeGrafter"/>
</dbReference>
<feature type="binding site" evidence="1">
    <location>
        <position position="313"/>
    </location>
    <ligand>
        <name>an N-acyl-1,2-diacyl-sn-glycero-3-phosphoethanolamine</name>
        <dbReference type="ChEBI" id="CHEBI:62537"/>
    </ligand>
</feature>
<evidence type="ECO:0000256" key="2">
    <source>
        <dbReference type="SAM" id="MobiDB-lite"/>
    </source>
</evidence>
<keyword evidence="5" id="KW-1185">Reference proteome</keyword>
<dbReference type="GO" id="GO:0005737">
    <property type="term" value="C:cytoplasm"/>
    <property type="evidence" value="ECO:0007669"/>
    <property type="project" value="TreeGrafter"/>
</dbReference>
<dbReference type="EMBL" id="MU005587">
    <property type="protein sequence ID" value="KAF2682415.1"/>
    <property type="molecule type" value="Genomic_DNA"/>
</dbReference>
<feature type="binding site" evidence="1">
    <location>
        <position position="154"/>
    </location>
    <ligand>
        <name>an N-acyl-1,2-diacyl-sn-glycero-3-phosphoethanolamine</name>
        <dbReference type="ChEBI" id="CHEBI:62537"/>
    </ligand>
</feature>
<dbReference type="PANTHER" id="PTHR15032:SF4">
    <property type="entry name" value="N-ACYL-PHOSPHATIDYLETHANOLAMINE-HYDROLYZING PHOSPHOLIPASE D"/>
    <property type="match status" value="1"/>
</dbReference>
<evidence type="ECO:0000313" key="5">
    <source>
        <dbReference type="Proteomes" id="UP000799291"/>
    </source>
</evidence>